<gene>
    <name evidence="1" type="ORF">I79_025767</name>
</gene>
<sequence>MAAKGSSKATYTTWAQHWGLKQRWQERNASKSCLLTCTCPLWHSCDPHIHHPHSE</sequence>
<protein>
    <submittedName>
        <fullName evidence="1">Uncharacterized protein</fullName>
    </submittedName>
</protein>
<name>G3IP63_CRIGR</name>
<dbReference type="AlphaFoldDB" id="G3IP63"/>
<organism evidence="1 2">
    <name type="scientific">Cricetulus griseus</name>
    <name type="common">Chinese hamster</name>
    <name type="synonym">Cricetulus barabensis griseus</name>
    <dbReference type="NCBI Taxonomy" id="10029"/>
    <lineage>
        <taxon>Eukaryota</taxon>
        <taxon>Metazoa</taxon>
        <taxon>Chordata</taxon>
        <taxon>Craniata</taxon>
        <taxon>Vertebrata</taxon>
        <taxon>Euteleostomi</taxon>
        <taxon>Mammalia</taxon>
        <taxon>Eutheria</taxon>
        <taxon>Euarchontoglires</taxon>
        <taxon>Glires</taxon>
        <taxon>Rodentia</taxon>
        <taxon>Myomorpha</taxon>
        <taxon>Muroidea</taxon>
        <taxon>Cricetidae</taxon>
        <taxon>Cricetinae</taxon>
        <taxon>Cricetulus</taxon>
    </lineage>
</organism>
<dbReference type="InParanoid" id="G3IP63"/>
<evidence type="ECO:0000313" key="2">
    <source>
        <dbReference type="Proteomes" id="UP000001075"/>
    </source>
</evidence>
<accession>G3IP63</accession>
<proteinExistence type="predicted"/>
<evidence type="ECO:0000313" key="1">
    <source>
        <dbReference type="EMBL" id="EGV91531.1"/>
    </source>
</evidence>
<dbReference type="Proteomes" id="UP000001075">
    <property type="component" value="Unassembled WGS sequence"/>
</dbReference>
<reference evidence="2" key="1">
    <citation type="journal article" date="2011" name="Nat. Biotechnol.">
        <title>The genomic sequence of the Chinese hamster ovary (CHO)-K1 cell line.</title>
        <authorList>
            <person name="Xu X."/>
            <person name="Nagarajan H."/>
            <person name="Lewis N.E."/>
            <person name="Pan S."/>
            <person name="Cai Z."/>
            <person name="Liu X."/>
            <person name="Chen W."/>
            <person name="Xie M."/>
            <person name="Wang W."/>
            <person name="Hammond S."/>
            <person name="Andersen M.R."/>
            <person name="Neff N."/>
            <person name="Passarelli B."/>
            <person name="Koh W."/>
            <person name="Fan H.C."/>
            <person name="Wang J."/>
            <person name="Gui Y."/>
            <person name="Lee K.H."/>
            <person name="Betenbaugh M.J."/>
            <person name="Quake S.R."/>
            <person name="Famili I."/>
            <person name="Palsson B.O."/>
            <person name="Wang J."/>
        </authorList>
    </citation>
    <scope>NUCLEOTIDE SEQUENCE [LARGE SCALE GENOMIC DNA]</scope>
    <source>
        <strain evidence="2">CHO K1 cell line</strain>
    </source>
</reference>
<dbReference type="EMBL" id="JH009166">
    <property type="protein sequence ID" value="EGV91531.1"/>
    <property type="molecule type" value="Genomic_DNA"/>
</dbReference>